<reference evidence="19" key="2">
    <citation type="submission" date="2021-08" db="EMBL/GenBank/DDBJ databases">
        <authorList>
            <person name="Dalcin Martins P."/>
        </authorList>
    </citation>
    <scope>NUCLEOTIDE SEQUENCE</scope>
    <source>
        <strain evidence="19">MAG_39</strain>
    </source>
</reference>
<organism evidence="19 20">
    <name type="scientific">Candidatus Nitrobium versatile</name>
    <dbReference type="NCBI Taxonomy" id="2884831"/>
    <lineage>
        <taxon>Bacteria</taxon>
        <taxon>Pseudomonadati</taxon>
        <taxon>Nitrospirota</taxon>
        <taxon>Nitrospiria</taxon>
        <taxon>Nitrospirales</taxon>
        <taxon>Nitrospiraceae</taxon>
        <taxon>Candidatus Nitrobium</taxon>
    </lineage>
</organism>
<evidence type="ECO:0000259" key="17">
    <source>
        <dbReference type="Pfam" id="PF02852"/>
    </source>
</evidence>
<evidence type="ECO:0000256" key="11">
    <source>
        <dbReference type="ARBA" id="ARBA00023284"/>
    </source>
</evidence>
<sequence length="461" mass="49162">MRVTILGAGPGGYVAALKAAQLGAEVTVIEKEEVGGTCLNWGCIPTKSLVASAEAFHKARKLEEYGIEISGQVTPNLAKIMERKQKVVSTQIKGIRSLFKSWGVRLIEGTGMLLSPERIEVQKKDGSLDIFETDKIIVATGSRPAQLPLFPFDGEHILSSNDAVVIKAIPRSLLIVGAGVIGCEFACIFRELGTEVTMVEAMPRALSAEDPEIAEVLEREFKKKKIRLLTGVKVERVEGRHDGIHAFLEDGRELSAEKLLVSIGRSLNTANIGLEAVGVKKGPRGEILVDEKMETNIGGIYAIGDVVGGALLAHVASREGIVAACNACGQEEKIDYSVIPAGIFTLPEIGSVGLREHQAAERAIQIKTGRFPFRALGKAHAMGEIEGMVKIISDAGTDKVLGVHCIGAHATDLVHEGALAIKAGLTTREVASMIHSHPTLAEGLMEAAEDVHGEAIHIPKK</sequence>
<feature type="binding site" evidence="14">
    <location>
        <position position="111"/>
    </location>
    <ligand>
        <name>FAD</name>
        <dbReference type="ChEBI" id="CHEBI:57692"/>
    </ligand>
</feature>
<dbReference type="FunFam" id="3.30.390.30:FF:000001">
    <property type="entry name" value="Dihydrolipoyl dehydrogenase"/>
    <property type="match status" value="1"/>
</dbReference>
<feature type="binding site" evidence="14">
    <location>
        <position position="200"/>
    </location>
    <ligand>
        <name>NAD(+)</name>
        <dbReference type="ChEBI" id="CHEBI:57540"/>
    </ligand>
</feature>
<keyword evidence="6 16" id="KW-0285">Flavoprotein</keyword>
<dbReference type="PROSITE" id="PS00076">
    <property type="entry name" value="PYRIDINE_REDOX_1"/>
    <property type="match status" value="1"/>
</dbReference>
<dbReference type="PIRSF" id="PIRSF000350">
    <property type="entry name" value="Mercury_reductase_MerA"/>
    <property type="match status" value="1"/>
</dbReference>
<evidence type="ECO:0000256" key="6">
    <source>
        <dbReference type="ARBA" id="ARBA00022630"/>
    </source>
</evidence>
<feature type="binding site" evidence="14">
    <location>
        <position position="264"/>
    </location>
    <ligand>
        <name>NAD(+)</name>
        <dbReference type="ChEBI" id="CHEBI:57540"/>
    </ligand>
</feature>
<evidence type="ECO:0000256" key="9">
    <source>
        <dbReference type="ARBA" id="ARBA00023027"/>
    </source>
</evidence>
<dbReference type="EMBL" id="JAIOIV010000136">
    <property type="protein sequence ID" value="MBZ0158147.1"/>
    <property type="molecule type" value="Genomic_DNA"/>
</dbReference>
<evidence type="ECO:0000256" key="4">
    <source>
        <dbReference type="ARBA" id="ARBA00016961"/>
    </source>
</evidence>
<proteinExistence type="inferred from homology"/>
<keyword evidence="5" id="KW-0963">Cytoplasm</keyword>
<keyword evidence="11 16" id="KW-0676">Redox-active center</keyword>
<protein>
    <recommendedName>
        <fullName evidence="4 16">Dihydrolipoyl dehydrogenase</fullName>
        <ecNumber evidence="3 16">1.8.1.4</ecNumber>
    </recommendedName>
</protein>
<dbReference type="InterPro" id="IPR036188">
    <property type="entry name" value="FAD/NAD-bd_sf"/>
</dbReference>
<feature type="disulfide bond" description="Redox-active" evidence="15">
    <location>
        <begin position="38"/>
        <end position="43"/>
    </location>
</feature>
<evidence type="ECO:0000256" key="12">
    <source>
        <dbReference type="ARBA" id="ARBA00049187"/>
    </source>
</evidence>
<evidence type="ECO:0000313" key="19">
    <source>
        <dbReference type="EMBL" id="MBZ0158147.1"/>
    </source>
</evidence>
<dbReference type="EC" id="1.8.1.4" evidence="3 16"/>
<feature type="binding site" evidence="14">
    <location>
        <begin position="177"/>
        <end position="184"/>
    </location>
    <ligand>
        <name>NAD(+)</name>
        <dbReference type="ChEBI" id="CHEBI:57540"/>
    </ligand>
</feature>
<dbReference type="Gene3D" id="3.50.50.60">
    <property type="entry name" value="FAD/NAD(P)-binding domain"/>
    <property type="match status" value="2"/>
</dbReference>
<dbReference type="Gene3D" id="3.30.390.30">
    <property type="match status" value="1"/>
</dbReference>
<comment type="catalytic activity">
    <reaction evidence="12 16">
        <text>N(6)-[(R)-dihydrolipoyl]-L-lysyl-[protein] + NAD(+) = N(6)-[(R)-lipoyl]-L-lysyl-[protein] + NADH + H(+)</text>
        <dbReference type="Rhea" id="RHEA:15045"/>
        <dbReference type="Rhea" id="RHEA-COMP:10474"/>
        <dbReference type="Rhea" id="RHEA-COMP:10475"/>
        <dbReference type="ChEBI" id="CHEBI:15378"/>
        <dbReference type="ChEBI" id="CHEBI:57540"/>
        <dbReference type="ChEBI" id="CHEBI:57945"/>
        <dbReference type="ChEBI" id="CHEBI:83099"/>
        <dbReference type="ChEBI" id="CHEBI:83100"/>
        <dbReference type="EC" id="1.8.1.4"/>
    </reaction>
</comment>
<dbReference type="Proteomes" id="UP000705867">
    <property type="component" value="Unassembled WGS sequence"/>
</dbReference>
<evidence type="ECO:0000256" key="10">
    <source>
        <dbReference type="ARBA" id="ARBA00023157"/>
    </source>
</evidence>
<comment type="cofactor">
    <cofactor evidence="14 16">
        <name>FAD</name>
        <dbReference type="ChEBI" id="CHEBI:57692"/>
    </cofactor>
    <text evidence="14 16">Binds 1 FAD per subunit.</text>
</comment>
<evidence type="ECO:0000256" key="8">
    <source>
        <dbReference type="ARBA" id="ARBA00023002"/>
    </source>
</evidence>
<feature type="binding site" evidence="14">
    <location>
        <begin position="140"/>
        <end position="142"/>
    </location>
    <ligand>
        <name>FAD</name>
        <dbReference type="ChEBI" id="CHEBI:57692"/>
    </ligand>
</feature>
<dbReference type="SUPFAM" id="SSF51905">
    <property type="entry name" value="FAD/NAD(P)-binding domain"/>
    <property type="match status" value="1"/>
</dbReference>
<dbReference type="PANTHER" id="PTHR22912:SF217">
    <property type="entry name" value="DIHYDROLIPOYL DEHYDROGENASE"/>
    <property type="match status" value="1"/>
</dbReference>
<feature type="active site" description="Proton acceptor" evidence="13">
    <location>
        <position position="437"/>
    </location>
</feature>
<dbReference type="InterPro" id="IPR001100">
    <property type="entry name" value="Pyr_nuc-diS_OxRdtase"/>
</dbReference>
<dbReference type="PRINTS" id="PR00368">
    <property type="entry name" value="FADPNR"/>
</dbReference>
<dbReference type="InterPro" id="IPR016156">
    <property type="entry name" value="FAD/NAD-linked_Rdtase_dimer_sf"/>
</dbReference>
<evidence type="ECO:0000256" key="16">
    <source>
        <dbReference type="RuleBase" id="RU003692"/>
    </source>
</evidence>
<accession>A0A953M399</accession>
<evidence type="ECO:0000256" key="2">
    <source>
        <dbReference type="ARBA" id="ARBA00007532"/>
    </source>
</evidence>
<comment type="subcellular location">
    <subcellularLocation>
        <location evidence="1">Cytoplasm</location>
    </subcellularLocation>
</comment>
<dbReference type="AlphaFoldDB" id="A0A953M399"/>
<keyword evidence="10" id="KW-1015">Disulfide bond</keyword>
<evidence type="ECO:0000256" key="14">
    <source>
        <dbReference type="PIRSR" id="PIRSR000350-3"/>
    </source>
</evidence>
<reference evidence="19" key="1">
    <citation type="journal article" date="2021" name="bioRxiv">
        <title>Unraveling nitrogen, sulfur and carbon metabolic pathways and microbial community transcriptional responses to substrate deprivation and toxicity stresses in a bioreactor mimicking anoxic brackish coastal sediment conditions.</title>
        <authorList>
            <person name="Martins P.D."/>
            <person name="Echeveste M.J."/>
            <person name="Arshad A."/>
            <person name="Kurth J."/>
            <person name="Ouboter H."/>
            <person name="Jetten M.S.M."/>
            <person name="Welte C.U."/>
        </authorList>
    </citation>
    <scope>NUCLEOTIDE SEQUENCE</scope>
    <source>
        <strain evidence="19">MAG_39</strain>
    </source>
</reference>
<evidence type="ECO:0000256" key="7">
    <source>
        <dbReference type="ARBA" id="ARBA00022827"/>
    </source>
</evidence>
<dbReference type="InterPro" id="IPR023753">
    <property type="entry name" value="FAD/NAD-binding_dom"/>
</dbReference>
<comment type="similarity">
    <text evidence="2 16">Belongs to the class-I pyridine nucleotide-disulfide oxidoreductase family.</text>
</comment>
<dbReference type="GO" id="GO:0004148">
    <property type="term" value="F:dihydrolipoyl dehydrogenase (NADH) activity"/>
    <property type="evidence" value="ECO:0007669"/>
    <property type="project" value="UniProtKB-EC"/>
</dbReference>
<feature type="binding site" evidence="14">
    <location>
        <position position="305"/>
    </location>
    <ligand>
        <name>NAD(+)</name>
        <dbReference type="ChEBI" id="CHEBI:57540"/>
    </ligand>
</feature>
<feature type="domain" description="Pyridine nucleotide-disulphide oxidoreductase dimerisation" evidence="17">
    <location>
        <begin position="339"/>
        <end position="448"/>
    </location>
</feature>
<evidence type="ECO:0000256" key="1">
    <source>
        <dbReference type="ARBA" id="ARBA00004496"/>
    </source>
</evidence>
<dbReference type="NCBIfam" id="TIGR01350">
    <property type="entry name" value="lipoamide_DH"/>
    <property type="match status" value="1"/>
</dbReference>
<evidence type="ECO:0000313" key="20">
    <source>
        <dbReference type="Proteomes" id="UP000705867"/>
    </source>
</evidence>
<comment type="caution">
    <text evidence="19">The sequence shown here is derived from an EMBL/GenBank/DDBJ whole genome shotgun (WGS) entry which is preliminary data.</text>
</comment>
<dbReference type="PANTHER" id="PTHR22912">
    <property type="entry name" value="DISULFIDE OXIDOREDUCTASE"/>
    <property type="match status" value="1"/>
</dbReference>
<dbReference type="InterPro" id="IPR004099">
    <property type="entry name" value="Pyr_nucl-diS_OxRdtase_dimer"/>
</dbReference>
<dbReference type="InterPro" id="IPR050151">
    <property type="entry name" value="Class-I_Pyr_Nuc-Dis_Oxidored"/>
</dbReference>
<keyword evidence="7 14" id="KW-0274">FAD</keyword>
<dbReference type="GO" id="GO:0006103">
    <property type="term" value="P:2-oxoglutarate metabolic process"/>
    <property type="evidence" value="ECO:0007669"/>
    <property type="project" value="TreeGrafter"/>
</dbReference>
<feature type="binding site" evidence="14">
    <location>
        <position position="47"/>
    </location>
    <ligand>
        <name>FAD</name>
        <dbReference type="ChEBI" id="CHEBI:57692"/>
    </ligand>
</feature>
<gene>
    <name evidence="19" type="primary">lpdA</name>
    <name evidence="19" type="ORF">K8I29_18265</name>
</gene>
<dbReference type="SUPFAM" id="SSF55424">
    <property type="entry name" value="FAD/NAD-linked reductases, dimerisation (C-terminal) domain"/>
    <property type="match status" value="1"/>
</dbReference>
<evidence type="ECO:0000256" key="15">
    <source>
        <dbReference type="PIRSR" id="PIRSR000350-4"/>
    </source>
</evidence>
<evidence type="ECO:0000256" key="5">
    <source>
        <dbReference type="ARBA" id="ARBA00022490"/>
    </source>
</evidence>
<dbReference type="InterPro" id="IPR006258">
    <property type="entry name" value="Lipoamide_DH"/>
</dbReference>
<dbReference type="PRINTS" id="PR00411">
    <property type="entry name" value="PNDRDTASEI"/>
</dbReference>
<comment type="miscellaneous">
    <text evidence="16">The active site is a redox-active disulfide bond.</text>
</comment>
<keyword evidence="9 14" id="KW-0520">NAD</keyword>
<dbReference type="Pfam" id="PF07992">
    <property type="entry name" value="Pyr_redox_2"/>
    <property type="match status" value="1"/>
</dbReference>
<evidence type="ECO:0000256" key="13">
    <source>
        <dbReference type="PIRSR" id="PIRSR000350-2"/>
    </source>
</evidence>
<name>A0A953M399_9BACT</name>
<feature type="domain" description="FAD/NAD(P)-binding" evidence="18">
    <location>
        <begin position="1"/>
        <end position="320"/>
    </location>
</feature>
<dbReference type="InterPro" id="IPR012999">
    <property type="entry name" value="Pyr_OxRdtase_I_AS"/>
</dbReference>
<dbReference type="GO" id="GO:0050660">
    <property type="term" value="F:flavin adenine dinucleotide binding"/>
    <property type="evidence" value="ECO:0007669"/>
    <property type="project" value="InterPro"/>
</dbReference>
<keyword evidence="8 16" id="KW-0560">Oxidoreductase</keyword>
<keyword evidence="14" id="KW-0547">Nucleotide-binding</keyword>
<evidence type="ECO:0000259" key="18">
    <source>
        <dbReference type="Pfam" id="PF07992"/>
    </source>
</evidence>
<dbReference type="GO" id="GO:0005737">
    <property type="term" value="C:cytoplasm"/>
    <property type="evidence" value="ECO:0007669"/>
    <property type="project" value="UniProtKB-SubCell"/>
</dbReference>
<evidence type="ECO:0000256" key="3">
    <source>
        <dbReference type="ARBA" id="ARBA00012608"/>
    </source>
</evidence>
<dbReference type="Pfam" id="PF02852">
    <property type="entry name" value="Pyr_redox_dim"/>
    <property type="match status" value="1"/>
</dbReference>